<dbReference type="Pfam" id="PF00069">
    <property type="entry name" value="Pkinase"/>
    <property type="match status" value="2"/>
</dbReference>
<feature type="compositionally biased region" description="Low complexity" evidence="17">
    <location>
        <begin position="621"/>
        <end position="633"/>
    </location>
</feature>
<keyword evidence="6 16" id="KW-0547">Nucleotide-binding</keyword>
<dbReference type="SUPFAM" id="SSF56112">
    <property type="entry name" value="Protein kinase-like (PK-like)"/>
    <property type="match status" value="1"/>
</dbReference>
<comment type="caution">
    <text evidence="19">The sequence shown here is derived from an EMBL/GenBank/DDBJ whole genome shotgun (WGS) entry which is preliminary data.</text>
</comment>
<feature type="compositionally biased region" description="Basic and acidic residues" evidence="17">
    <location>
        <begin position="834"/>
        <end position="844"/>
    </location>
</feature>
<gene>
    <name evidence="19" type="ORF">RRG08_028843</name>
</gene>
<evidence type="ECO:0000313" key="20">
    <source>
        <dbReference type="Proteomes" id="UP001283361"/>
    </source>
</evidence>
<feature type="compositionally biased region" description="Basic and acidic residues" evidence="17">
    <location>
        <begin position="380"/>
        <end position="392"/>
    </location>
</feature>
<dbReference type="PANTHER" id="PTHR11042:SF91">
    <property type="entry name" value="EUKARYOTIC TRANSLATION INITIATION FACTOR 2-ALPHA KINASE"/>
    <property type="match status" value="1"/>
</dbReference>
<feature type="region of interest" description="Disordered" evidence="17">
    <location>
        <begin position="494"/>
        <end position="517"/>
    </location>
</feature>
<evidence type="ECO:0000256" key="17">
    <source>
        <dbReference type="SAM" id="MobiDB-lite"/>
    </source>
</evidence>
<comment type="subcellular location">
    <subcellularLocation>
        <location evidence="1">Endoplasmic reticulum membrane</location>
        <topology evidence="1">Single-pass type I membrane protein</topology>
    </subcellularLocation>
</comment>
<keyword evidence="3" id="KW-0723">Serine/threonine-protein kinase</keyword>
<dbReference type="FunFam" id="1.10.510.10:FF:000251">
    <property type="entry name" value="eukaryotic translation initiation factor 2-alpha kinase 3"/>
    <property type="match status" value="1"/>
</dbReference>
<dbReference type="PROSITE" id="PS00108">
    <property type="entry name" value="PROTEIN_KINASE_ST"/>
    <property type="match status" value="1"/>
</dbReference>
<dbReference type="Gene3D" id="3.30.200.20">
    <property type="entry name" value="Phosphorylase Kinase, domain 1"/>
    <property type="match status" value="1"/>
</dbReference>
<keyword evidence="8" id="KW-0256">Endoplasmic reticulum</keyword>
<dbReference type="Proteomes" id="UP001283361">
    <property type="component" value="Unassembled WGS sequence"/>
</dbReference>
<dbReference type="GO" id="GO:0005789">
    <property type="term" value="C:endoplasmic reticulum membrane"/>
    <property type="evidence" value="ECO:0007669"/>
    <property type="project" value="UniProtKB-SubCell"/>
</dbReference>
<dbReference type="GO" id="GO:0004694">
    <property type="term" value="F:eukaryotic translation initiation factor 2alpha kinase activity"/>
    <property type="evidence" value="ECO:0007669"/>
    <property type="project" value="TreeGrafter"/>
</dbReference>
<dbReference type="PANTHER" id="PTHR11042">
    <property type="entry name" value="EUKARYOTIC TRANSLATION INITIATION FACTOR 2-ALPHA KINASE EIF2-ALPHA KINASE -RELATED"/>
    <property type="match status" value="1"/>
</dbReference>
<feature type="region of interest" description="Disordered" evidence="17">
    <location>
        <begin position="703"/>
        <end position="723"/>
    </location>
</feature>
<feature type="compositionally biased region" description="Polar residues" evidence="17">
    <location>
        <begin position="703"/>
        <end position="713"/>
    </location>
</feature>
<dbReference type="PROSITE" id="PS50011">
    <property type="entry name" value="PROTEIN_KINASE_DOM"/>
    <property type="match status" value="1"/>
</dbReference>
<dbReference type="EC" id="2.7.11.1" evidence="2"/>
<dbReference type="InterPro" id="IPR008271">
    <property type="entry name" value="Ser/Thr_kinase_AS"/>
</dbReference>
<protein>
    <recommendedName>
        <fullName evidence="2">non-specific serine/threonine protein kinase</fullName>
        <ecNumber evidence="2">2.7.11.1</ecNumber>
    </recommendedName>
    <alternativeName>
        <fullName evidence="15">PRKR-like endoplasmic reticulum kinase</fullName>
    </alternativeName>
</protein>
<keyword evidence="13" id="KW-0834">Unfolded protein response</keyword>
<dbReference type="InterPro" id="IPR017441">
    <property type="entry name" value="Protein_kinase_ATP_BS"/>
</dbReference>
<evidence type="ECO:0000256" key="15">
    <source>
        <dbReference type="ARBA" id="ARBA00041500"/>
    </source>
</evidence>
<evidence type="ECO:0000256" key="11">
    <source>
        <dbReference type="ARBA" id="ARBA00023016"/>
    </source>
</evidence>
<evidence type="ECO:0000256" key="3">
    <source>
        <dbReference type="ARBA" id="ARBA00022527"/>
    </source>
</evidence>
<keyword evidence="5" id="KW-0808">Transferase</keyword>
<keyword evidence="4" id="KW-0597">Phosphoprotein</keyword>
<feature type="compositionally biased region" description="Low complexity" evidence="17">
    <location>
        <begin position="507"/>
        <end position="517"/>
    </location>
</feature>
<dbReference type="Gene3D" id="1.10.510.10">
    <property type="entry name" value="Transferase(Phosphotransferase) domain 1"/>
    <property type="match status" value="1"/>
</dbReference>
<feature type="compositionally biased region" description="Acidic residues" evidence="17">
    <location>
        <begin position="201"/>
        <end position="219"/>
    </location>
</feature>
<dbReference type="InterPro" id="IPR050339">
    <property type="entry name" value="CC_SR_Kinase"/>
</dbReference>
<evidence type="ECO:0000256" key="10">
    <source>
        <dbReference type="ARBA" id="ARBA00022845"/>
    </source>
</evidence>
<keyword evidence="9 16" id="KW-0067">ATP-binding</keyword>
<evidence type="ECO:0000256" key="12">
    <source>
        <dbReference type="ARBA" id="ARBA00023180"/>
    </source>
</evidence>
<evidence type="ECO:0000256" key="6">
    <source>
        <dbReference type="ARBA" id="ARBA00022741"/>
    </source>
</evidence>
<dbReference type="GO" id="GO:0006986">
    <property type="term" value="P:response to unfolded protein"/>
    <property type="evidence" value="ECO:0007669"/>
    <property type="project" value="UniProtKB-KW"/>
</dbReference>
<dbReference type="Gene3D" id="2.130.10.10">
    <property type="entry name" value="YVTN repeat-like/Quinoprotein amine dehydrogenase"/>
    <property type="match status" value="1"/>
</dbReference>
<reference evidence="19" key="1">
    <citation type="journal article" date="2023" name="G3 (Bethesda)">
        <title>A reference genome for the long-term kleptoplast-retaining sea slug Elysia crispata morphotype clarki.</title>
        <authorList>
            <person name="Eastman K.E."/>
            <person name="Pendleton A.L."/>
            <person name="Shaikh M.A."/>
            <person name="Suttiyut T."/>
            <person name="Ogas R."/>
            <person name="Tomko P."/>
            <person name="Gavelis G."/>
            <person name="Widhalm J.R."/>
            <person name="Wisecaver J.H."/>
        </authorList>
    </citation>
    <scope>NUCLEOTIDE SEQUENCE</scope>
    <source>
        <strain evidence="19">ECLA1</strain>
    </source>
</reference>
<feature type="region of interest" description="Disordered" evidence="17">
    <location>
        <begin position="373"/>
        <end position="395"/>
    </location>
</feature>
<dbReference type="SUPFAM" id="SSF50998">
    <property type="entry name" value="Quinoprotein alcohol dehydrogenase-like"/>
    <property type="match status" value="1"/>
</dbReference>
<feature type="region of interest" description="Disordered" evidence="17">
    <location>
        <begin position="192"/>
        <end position="219"/>
    </location>
</feature>
<proteinExistence type="inferred from homology"/>
<dbReference type="SMART" id="SM00220">
    <property type="entry name" value="S_TKc"/>
    <property type="match status" value="1"/>
</dbReference>
<keyword evidence="12" id="KW-0325">Glycoprotein</keyword>
<sequence>MSPGKGALNNLEATSASDSSCGLFYIILSTIDGKVSALDLHKQGKLVWSLPADSKPLFSSSLASMEMVRNGKKMRLIPSLDGALYQYDGEKVEAIPMSAETLLSSTYRLSDDSMVVGSKDIKNFGIDITTGKLIFHCGSDGCHRTKGRAEDGAAERNSVLVITRKTQVVRSVEVKNGHEKWNFSVGQHEIRLPPASRTSQIDDDGDETSEGDETNDDEDIPAFASFKQCPYEERYAADADYENFLRLVVPEGRVVALDKEDSSLVTWDYKFDSPIAKAWLYRNGQLETLSLFDGRHVPTINTYSSDDQENESMPQPLLYIGSFQKLLYIQPSPRMETVLRSFPSNKIGHVLDSNVQVAWRPYLNTASARTPVFSGNRPEGQIREKEEGDSVHSKPTSLSVWHEDYPFDTGYFLYPEFREPRSRKGLVMLLEDLRLDSKPEAPEPVFTSLPATLWKYWKEVIIISLVMSVTVHFALTKLFNTSFQNNLVTRPAEQSMEISGHKHDSQDSLSSNDSTSDGTDYNSRFATDFDSIRCLGTGGFGVVFEAVNKVDDQHYAVKRIMLPKSDGAKEKVLREVRALAKLDHTGIVRFFNAWVESPPAGWQEEKDKQLLPSDLSNTNISPSPSVSSAPQSQGTNRLAMKRKKCREARAKVQEANVSECGDFKPGVREDASLDAESTSDSIVFASRSADFFNTQPAGSSGEFSVHSDWTNSASERHSDHPVSPRHGLVSFGFDAVPSSSESSINSSRSSVPFSNYSSTSSMAFSTNNRPNATDNDMTGDSVVFESSSHTQSTGTESVVFAETSTSHRPHISSQMLSEVGRCPIDITLSSHNNHNNDEKDEEWKNSSQMSSTSTAKLYLYIQMQLYQEETLKDWLAKNTLSRDRQVVLTIFDEIVCAVDYVHKHGLMHRDLKPSNIFFSADGHVKVGDFGLATAITVQQDQEVGSWSSSSEKHTAEVGTTLYMSPEQIANKPYDLKVDIFSLGLIFLELWVPFATQMERINTLQAAKKQSLPWRFLKELPIESNLVLRMISKDPWERPITDEILDHYLFQDLASLRTDHRSRKRTVSDKSS</sequence>
<feature type="region of interest" description="Disordered" evidence="17">
    <location>
        <begin position="828"/>
        <end position="848"/>
    </location>
</feature>
<dbReference type="EMBL" id="JAWDGP010005065">
    <property type="protein sequence ID" value="KAK3759841.1"/>
    <property type="molecule type" value="Genomic_DNA"/>
</dbReference>
<dbReference type="GO" id="GO:0005524">
    <property type="term" value="F:ATP binding"/>
    <property type="evidence" value="ECO:0007669"/>
    <property type="project" value="UniProtKB-UniRule"/>
</dbReference>
<dbReference type="PROSITE" id="PS00107">
    <property type="entry name" value="PROTEIN_KINASE_ATP"/>
    <property type="match status" value="1"/>
</dbReference>
<dbReference type="GO" id="GO:0005634">
    <property type="term" value="C:nucleus"/>
    <property type="evidence" value="ECO:0007669"/>
    <property type="project" value="TreeGrafter"/>
</dbReference>
<evidence type="ECO:0000256" key="5">
    <source>
        <dbReference type="ARBA" id="ARBA00022679"/>
    </source>
</evidence>
<evidence type="ECO:0000256" key="16">
    <source>
        <dbReference type="PROSITE-ProRule" id="PRU10141"/>
    </source>
</evidence>
<keyword evidence="7" id="KW-0418">Kinase</keyword>
<name>A0AAE1D765_9GAST</name>
<keyword evidence="20" id="KW-1185">Reference proteome</keyword>
<evidence type="ECO:0000256" key="9">
    <source>
        <dbReference type="ARBA" id="ARBA00022840"/>
    </source>
</evidence>
<dbReference type="InterPro" id="IPR000719">
    <property type="entry name" value="Prot_kinase_dom"/>
</dbReference>
<evidence type="ECO:0000256" key="1">
    <source>
        <dbReference type="ARBA" id="ARBA00004115"/>
    </source>
</evidence>
<dbReference type="InterPro" id="IPR011047">
    <property type="entry name" value="Quinoprotein_ADH-like_sf"/>
</dbReference>
<evidence type="ECO:0000256" key="14">
    <source>
        <dbReference type="ARBA" id="ARBA00037982"/>
    </source>
</evidence>
<evidence type="ECO:0000259" key="18">
    <source>
        <dbReference type="PROSITE" id="PS50011"/>
    </source>
</evidence>
<evidence type="ECO:0000256" key="13">
    <source>
        <dbReference type="ARBA" id="ARBA00023230"/>
    </source>
</evidence>
<evidence type="ECO:0000256" key="7">
    <source>
        <dbReference type="ARBA" id="ARBA00022777"/>
    </source>
</evidence>
<dbReference type="InterPro" id="IPR011009">
    <property type="entry name" value="Kinase-like_dom_sf"/>
</dbReference>
<feature type="binding site" evidence="16">
    <location>
        <position position="558"/>
    </location>
    <ligand>
        <name>ATP</name>
        <dbReference type="ChEBI" id="CHEBI:30616"/>
    </ligand>
</feature>
<keyword evidence="10" id="KW-0810">Translation regulation</keyword>
<accession>A0AAE1D765</accession>
<organism evidence="19 20">
    <name type="scientific">Elysia crispata</name>
    <name type="common">lettuce slug</name>
    <dbReference type="NCBI Taxonomy" id="231223"/>
    <lineage>
        <taxon>Eukaryota</taxon>
        <taxon>Metazoa</taxon>
        <taxon>Spiralia</taxon>
        <taxon>Lophotrochozoa</taxon>
        <taxon>Mollusca</taxon>
        <taxon>Gastropoda</taxon>
        <taxon>Heterobranchia</taxon>
        <taxon>Euthyneura</taxon>
        <taxon>Panpulmonata</taxon>
        <taxon>Sacoglossa</taxon>
        <taxon>Placobranchoidea</taxon>
        <taxon>Plakobranchidae</taxon>
        <taxon>Elysia</taxon>
    </lineage>
</organism>
<comment type="similarity">
    <text evidence="14">Belongs to the protein kinase superfamily. Ser/Thr protein kinase family. GCN2 subfamily.</text>
</comment>
<dbReference type="AlphaFoldDB" id="A0AAE1D765"/>
<evidence type="ECO:0000313" key="19">
    <source>
        <dbReference type="EMBL" id="KAK3759841.1"/>
    </source>
</evidence>
<keyword evidence="11" id="KW-0346">Stress response</keyword>
<dbReference type="InterPro" id="IPR015943">
    <property type="entry name" value="WD40/YVTN_repeat-like_dom_sf"/>
</dbReference>
<evidence type="ECO:0000256" key="8">
    <source>
        <dbReference type="ARBA" id="ARBA00022824"/>
    </source>
</evidence>
<evidence type="ECO:0000256" key="2">
    <source>
        <dbReference type="ARBA" id="ARBA00012513"/>
    </source>
</evidence>
<feature type="domain" description="Protein kinase" evidence="18">
    <location>
        <begin position="529"/>
        <end position="1049"/>
    </location>
</feature>
<feature type="region of interest" description="Disordered" evidence="17">
    <location>
        <begin position="612"/>
        <end position="643"/>
    </location>
</feature>
<evidence type="ECO:0000256" key="4">
    <source>
        <dbReference type="ARBA" id="ARBA00022553"/>
    </source>
</evidence>